<sequence>MGHAAGAGGGGPGRAGRHGPAGGGVHDRPSRVADGTGVGASRCAGQRYAGGADPAGVHDDGDDVTDRTTQTALDRYMELADRAVRDPSALEELPTIFAPDATVRLRDEPVTGIAAIMEFYRAFVAAVAESKHYWTTTILEDGTIESHWVVAARRADGSLMTAAGIEHATVDTDGLITNLRNRYIRPPG</sequence>
<name>D9WJD0_9ACTN</name>
<feature type="compositionally biased region" description="Gly residues" evidence="1">
    <location>
        <begin position="1"/>
        <end position="24"/>
    </location>
</feature>
<organism evidence="3 4">
    <name type="scientific">Streptomyces himastatinicus ATCC 53653</name>
    <dbReference type="NCBI Taxonomy" id="457427"/>
    <lineage>
        <taxon>Bacteria</taxon>
        <taxon>Bacillati</taxon>
        <taxon>Actinomycetota</taxon>
        <taxon>Actinomycetes</taxon>
        <taxon>Kitasatosporales</taxon>
        <taxon>Streptomycetaceae</taxon>
        <taxon>Streptomyces</taxon>
        <taxon>Streptomyces violaceusniger group</taxon>
    </lineage>
</organism>
<evidence type="ECO:0000313" key="3">
    <source>
        <dbReference type="EMBL" id="EFL29227.1"/>
    </source>
</evidence>
<reference evidence="3 4" key="1">
    <citation type="submission" date="2009-02" db="EMBL/GenBank/DDBJ databases">
        <title>Annotation of Streptomyces hygroscopicus strain ATCC 53653.</title>
        <authorList>
            <consortium name="The Broad Institute Genome Sequencing Platform"/>
            <consortium name="Broad Institute Microbial Sequencing Center"/>
            <person name="Fischbach M."/>
            <person name="Godfrey P."/>
            <person name="Ward D."/>
            <person name="Young S."/>
            <person name="Zeng Q."/>
            <person name="Koehrsen M."/>
            <person name="Alvarado L."/>
            <person name="Berlin A.M."/>
            <person name="Bochicchio J."/>
            <person name="Borenstein D."/>
            <person name="Chapman S.B."/>
            <person name="Chen Z."/>
            <person name="Engels R."/>
            <person name="Freedman E."/>
            <person name="Gellesch M."/>
            <person name="Goldberg J."/>
            <person name="Griggs A."/>
            <person name="Gujja S."/>
            <person name="Heilman E.R."/>
            <person name="Heiman D.I."/>
            <person name="Hepburn T.A."/>
            <person name="Howarth C."/>
            <person name="Jen D."/>
            <person name="Larson L."/>
            <person name="Lewis B."/>
            <person name="Mehta T."/>
            <person name="Park D."/>
            <person name="Pearson M."/>
            <person name="Richards J."/>
            <person name="Roberts A."/>
            <person name="Saif S."/>
            <person name="Shea T.D."/>
            <person name="Shenoy N."/>
            <person name="Sisk P."/>
            <person name="Stolte C."/>
            <person name="Sykes S.N."/>
            <person name="Thomson T."/>
            <person name="Walk T."/>
            <person name="White J."/>
            <person name="Yandava C."/>
            <person name="Straight P."/>
            <person name="Clardy J."/>
            <person name="Hung D."/>
            <person name="Kolter R."/>
            <person name="Mekalanos J."/>
            <person name="Walker S."/>
            <person name="Walsh C.T."/>
            <person name="Wieland-Brown L.C."/>
            <person name="Haas B."/>
            <person name="Nusbaum C."/>
            <person name="Birren B."/>
        </authorList>
    </citation>
    <scope>NUCLEOTIDE SEQUENCE [LARGE SCALE GENOMIC DNA]</scope>
    <source>
        <strain evidence="3 4">ATCC 53653</strain>
    </source>
</reference>
<dbReference type="HOGENOM" id="CLU_1440322_0_0_11"/>
<evidence type="ECO:0000259" key="2">
    <source>
        <dbReference type="Pfam" id="PF12680"/>
    </source>
</evidence>
<proteinExistence type="predicted"/>
<accession>D9WJD0</accession>
<protein>
    <recommendedName>
        <fullName evidence="2">SnoaL-like domain-containing protein</fullName>
    </recommendedName>
</protein>
<dbReference type="STRING" id="457427.SSOG_08941"/>
<evidence type="ECO:0000313" key="4">
    <source>
        <dbReference type="Proteomes" id="UP000003963"/>
    </source>
</evidence>
<dbReference type="Pfam" id="PF12680">
    <property type="entry name" value="SnoaL_2"/>
    <property type="match status" value="1"/>
</dbReference>
<gene>
    <name evidence="3" type="ORF">SSOG_08941</name>
</gene>
<dbReference type="Gene3D" id="3.10.450.50">
    <property type="match status" value="1"/>
</dbReference>
<dbReference type="EMBL" id="GG657754">
    <property type="protein sequence ID" value="EFL29227.1"/>
    <property type="molecule type" value="Genomic_DNA"/>
</dbReference>
<dbReference type="InterPro" id="IPR037401">
    <property type="entry name" value="SnoaL-like"/>
</dbReference>
<evidence type="ECO:0000256" key="1">
    <source>
        <dbReference type="SAM" id="MobiDB-lite"/>
    </source>
</evidence>
<dbReference type="Proteomes" id="UP000003963">
    <property type="component" value="Unassembled WGS sequence"/>
</dbReference>
<dbReference type="AlphaFoldDB" id="D9WJD0"/>
<feature type="region of interest" description="Disordered" evidence="1">
    <location>
        <begin position="1"/>
        <end position="66"/>
    </location>
</feature>
<feature type="domain" description="SnoaL-like" evidence="2">
    <location>
        <begin position="90"/>
        <end position="177"/>
    </location>
</feature>
<dbReference type="InterPro" id="IPR032710">
    <property type="entry name" value="NTF2-like_dom_sf"/>
</dbReference>
<keyword evidence="4" id="KW-1185">Reference proteome</keyword>
<dbReference type="SUPFAM" id="SSF54427">
    <property type="entry name" value="NTF2-like"/>
    <property type="match status" value="1"/>
</dbReference>